<dbReference type="AlphaFoldDB" id="A0A8H7S2F2"/>
<keyword evidence="5" id="KW-0677">Repeat</keyword>
<evidence type="ECO:0000256" key="6">
    <source>
        <dbReference type="ARBA" id="ARBA00022989"/>
    </source>
</evidence>
<feature type="repeat" description="Solcar" evidence="9">
    <location>
        <begin position="234"/>
        <end position="350"/>
    </location>
</feature>
<evidence type="ECO:0000256" key="4">
    <source>
        <dbReference type="ARBA" id="ARBA00022692"/>
    </source>
</evidence>
<feature type="compositionally biased region" description="Low complexity" evidence="11">
    <location>
        <begin position="270"/>
        <end position="283"/>
    </location>
</feature>
<evidence type="ECO:0008006" key="14">
    <source>
        <dbReference type="Google" id="ProtNLM"/>
    </source>
</evidence>
<dbReference type="Gene3D" id="1.50.40.10">
    <property type="entry name" value="Mitochondrial carrier domain"/>
    <property type="match status" value="2"/>
</dbReference>
<keyword evidence="3 10" id="KW-0813">Transport</keyword>
<accession>A0A8H7S2F2</accession>
<dbReference type="Pfam" id="PF00153">
    <property type="entry name" value="Mito_carr"/>
    <property type="match status" value="3"/>
</dbReference>
<comment type="caution">
    <text evidence="12">The sequence shown here is derived from an EMBL/GenBank/DDBJ whole genome shotgun (WGS) entry which is preliminary data.</text>
</comment>
<evidence type="ECO:0000256" key="1">
    <source>
        <dbReference type="ARBA" id="ARBA00004225"/>
    </source>
</evidence>
<dbReference type="EMBL" id="JAEPRB010000108">
    <property type="protein sequence ID" value="KAG2221471.1"/>
    <property type="molecule type" value="Genomic_DNA"/>
</dbReference>
<evidence type="ECO:0000256" key="11">
    <source>
        <dbReference type="SAM" id="MobiDB-lite"/>
    </source>
</evidence>
<keyword evidence="4 9" id="KW-0812">Transmembrane</keyword>
<name>A0A8H7S2F2_9FUNG</name>
<comment type="similarity">
    <text evidence="2 10">Belongs to the mitochondrial carrier (TC 2.A.29) family.</text>
</comment>
<dbReference type="PANTHER" id="PTHR45667">
    <property type="entry name" value="S-ADENOSYLMETHIONINE MITOCHONDRIAL CARRIER PROTEIN"/>
    <property type="match status" value="1"/>
</dbReference>
<dbReference type="GO" id="GO:0055085">
    <property type="term" value="P:transmembrane transport"/>
    <property type="evidence" value="ECO:0007669"/>
    <property type="project" value="InterPro"/>
</dbReference>
<keyword evidence="13" id="KW-1185">Reference proteome</keyword>
<evidence type="ECO:0000256" key="10">
    <source>
        <dbReference type="RuleBase" id="RU000488"/>
    </source>
</evidence>
<dbReference type="OrthoDB" id="415315at2759"/>
<dbReference type="FunFam" id="1.50.40.10:FF:000095">
    <property type="entry name" value="Mitochondrial carrier protein"/>
    <property type="match status" value="1"/>
</dbReference>
<protein>
    <recommendedName>
        <fullName evidence="14">Mitochondrial carrier</fullName>
    </recommendedName>
</protein>
<evidence type="ECO:0000256" key="2">
    <source>
        <dbReference type="ARBA" id="ARBA00006375"/>
    </source>
</evidence>
<feature type="region of interest" description="Disordered" evidence="11">
    <location>
        <begin position="262"/>
        <end position="298"/>
    </location>
</feature>
<dbReference type="InterPro" id="IPR002067">
    <property type="entry name" value="MCP"/>
</dbReference>
<feature type="compositionally biased region" description="Polar residues" evidence="11">
    <location>
        <begin position="284"/>
        <end position="297"/>
    </location>
</feature>
<evidence type="ECO:0000256" key="5">
    <source>
        <dbReference type="ARBA" id="ARBA00022737"/>
    </source>
</evidence>
<gene>
    <name evidence="12" type="ORF">INT45_005012</name>
</gene>
<dbReference type="SUPFAM" id="SSF103506">
    <property type="entry name" value="Mitochondrial carrier"/>
    <property type="match status" value="1"/>
</dbReference>
<keyword evidence="7" id="KW-0496">Mitochondrion</keyword>
<organism evidence="12 13">
    <name type="scientific">Circinella minor</name>
    <dbReference type="NCBI Taxonomy" id="1195481"/>
    <lineage>
        <taxon>Eukaryota</taxon>
        <taxon>Fungi</taxon>
        <taxon>Fungi incertae sedis</taxon>
        <taxon>Mucoromycota</taxon>
        <taxon>Mucoromycotina</taxon>
        <taxon>Mucoromycetes</taxon>
        <taxon>Mucorales</taxon>
        <taxon>Lichtheimiaceae</taxon>
        <taxon>Circinella</taxon>
    </lineage>
</organism>
<feature type="repeat" description="Solcar" evidence="9">
    <location>
        <begin position="30"/>
        <end position="119"/>
    </location>
</feature>
<evidence type="ECO:0000313" key="12">
    <source>
        <dbReference type="EMBL" id="KAG2221471.1"/>
    </source>
</evidence>
<proteinExistence type="inferred from homology"/>
<keyword evidence="6" id="KW-1133">Transmembrane helix</keyword>
<comment type="subcellular location">
    <subcellularLocation>
        <location evidence="1">Mitochondrion membrane</location>
        <topology evidence="1">Multi-pass membrane protein</topology>
    </subcellularLocation>
</comment>
<keyword evidence="8 9" id="KW-0472">Membrane</keyword>
<feature type="repeat" description="Solcar" evidence="9">
    <location>
        <begin position="126"/>
        <end position="220"/>
    </location>
</feature>
<dbReference type="InterPro" id="IPR023395">
    <property type="entry name" value="MCP_dom_sf"/>
</dbReference>
<evidence type="ECO:0000256" key="7">
    <source>
        <dbReference type="ARBA" id="ARBA00023128"/>
    </source>
</evidence>
<dbReference type="InterPro" id="IPR018108">
    <property type="entry name" value="MCP_transmembrane"/>
</dbReference>
<dbReference type="Proteomes" id="UP000646827">
    <property type="component" value="Unassembled WGS sequence"/>
</dbReference>
<dbReference type="GO" id="GO:0031966">
    <property type="term" value="C:mitochondrial membrane"/>
    <property type="evidence" value="ECO:0007669"/>
    <property type="project" value="UniProtKB-SubCell"/>
</dbReference>
<evidence type="ECO:0000313" key="13">
    <source>
        <dbReference type="Proteomes" id="UP000646827"/>
    </source>
</evidence>
<evidence type="ECO:0000256" key="8">
    <source>
        <dbReference type="ARBA" id="ARBA00023136"/>
    </source>
</evidence>
<sequence>MHESDASSSEAGRKQFKIFSIGLDANPNFPPYFDTIVAGAMGGASGDFIMHSVDTVKTRVQGQPHHRPLKYHNMIQAYRLIWKEEGAARGLYAGITPAMLGSIPATALYFSIYEFTKRMLTGYNVPEVVSHLTAGSLGDLFASIFYVPSEVLKTRLQLQGRYNNPHFISGYNYRGTWHATKVIIKYDGFGALFHGFTATILRDVPYSALQFACYEQFKKFAKVQYNGEQLPIGIDLLTGSMAGGIAGAVTTPLDLMKTLLQTQQSKKKGGSSSSSTSSTSSGSNPVPTTASTTNPTQVAPKHYSGILEGMIWNYKNHGLGGLFRGVGPRVFWTSLQSAVMFVIYEQVLHVEEALRKRGEWPPSEVASKLVSNNTHL</sequence>
<reference evidence="12 13" key="1">
    <citation type="submission" date="2020-12" db="EMBL/GenBank/DDBJ databases">
        <title>Metabolic potential, ecology and presence of endohyphal bacteria is reflected in genomic diversity of Mucoromycotina.</title>
        <authorList>
            <person name="Muszewska A."/>
            <person name="Okrasinska A."/>
            <person name="Steczkiewicz K."/>
            <person name="Drgas O."/>
            <person name="Orlowska M."/>
            <person name="Perlinska-Lenart U."/>
            <person name="Aleksandrzak-Piekarczyk T."/>
            <person name="Szatraj K."/>
            <person name="Zielenkiewicz U."/>
            <person name="Pilsyk S."/>
            <person name="Malc E."/>
            <person name="Mieczkowski P."/>
            <person name="Kruszewska J.S."/>
            <person name="Biernat P."/>
            <person name="Pawlowska J."/>
        </authorList>
    </citation>
    <scope>NUCLEOTIDE SEQUENCE [LARGE SCALE GENOMIC DNA]</scope>
    <source>
        <strain evidence="12 13">CBS 142.35</strain>
    </source>
</reference>
<dbReference type="PROSITE" id="PS50920">
    <property type="entry name" value="SOLCAR"/>
    <property type="match status" value="3"/>
</dbReference>
<evidence type="ECO:0000256" key="9">
    <source>
        <dbReference type="PROSITE-ProRule" id="PRU00282"/>
    </source>
</evidence>
<evidence type="ECO:0000256" key="3">
    <source>
        <dbReference type="ARBA" id="ARBA00022448"/>
    </source>
</evidence>
<dbReference type="PRINTS" id="PR00926">
    <property type="entry name" value="MITOCARRIER"/>
</dbReference>